<accession>A0A9X8N629</accession>
<proteinExistence type="predicted"/>
<reference evidence="2" key="1">
    <citation type="submission" date="2016-11" db="EMBL/GenBank/DDBJ databases">
        <authorList>
            <person name="Jaros S."/>
            <person name="Januszkiewicz K."/>
            <person name="Wedrychowicz H."/>
        </authorList>
    </citation>
    <scope>NUCLEOTIDE SEQUENCE [LARGE SCALE GENOMIC DNA]</scope>
    <source>
        <strain evidence="2">CGMCC 4.3555</strain>
    </source>
</reference>
<dbReference type="Proteomes" id="UP000184388">
    <property type="component" value="Unassembled WGS sequence"/>
</dbReference>
<dbReference type="EMBL" id="FRBK01000020">
    <property type="protein sequence ID" value="SHN12682.1"/>
    <property type="molecule type" value="Genomic_DNA"/>
</dbReference>
<comment type="caution">
    <text evidence="1">The sequence shown here is derived from an EMBL/GenBank/DDBJ whole genome shotgun (WGS) entry which is preliminary data.</text>
</comment>
<dbReference type="SUPFAM" id="SSF56349">
    <property type="entry name" value="DNA breaking-rejoining enzymes"/>
    <property type="match status" value="1"/>
</dbReference>
<evidence type="ECO:0008006" key="3">
    <source>
        <dbReference type="Google" id="ProtNLM"/>
    </source>
</evidence>
<sequence length="338" mass="36914">MGAGCVSALCACCSGWGRYRPRFLPVEEAEKHQPPSLHDANSRSVCPSRASGECKAQCGARGAPNSACGHNALMHETPWKIHARCFHRDRSSGWAPGCAIRSHARCGVAGIRAPFSVCLELGETRRALPHRIDGQFDVRQVRAGRTAVAVVTDPVLACQLLRDHRTFDKDGLFITQVRPLLGLGLLTCPHHEHRRQRRLIQPAFHHTRLAGYAQSTCTWKPALDEAEDIPPRPEEAKPWQWQAAPKDGFHVLRHACAFPLSEVGEAVVTAALWLGCSSLAITLGYYAHFMPEAGSKGRTAIDGLPGRGVIGAPVDSPQMRPRADRGRFRGQCLLEPGC</sequence>
<organism evidence="1 2">
    <name type="scientific">Streptomyces yunnanensis</name>
    <dbReference type="NCBI Taxonomy" id="156453"/>
    <lineage>
        <taxon>Bacteria</taxon>
        <taxon>Bacillati</taxon>
        <taxon>Actinomycetota</taxon>
        <taxon>Actinomycetes</taxon>
        <taxon>Kitasatosporales</taxon>
        <taxon>Streptomycetaceae</taxon>
        <taxon>Streptomyces</taxon>
    </lineage>
</organism>
<dbReference type="SUPFAM" id="SSF48264">
    <property type="entry name" value="Cytochrome P450"/>
    <property type="match status" value="1"/>
</dbReference>
<dbReference type="GO" id="GO:0003677">
    <property type="term" value="F:DNA binding"/>
    <property type="evidence" value="ECO:0007669"/>
    <property type="project" value="InterPro"/>
</dbReference>
<dbReference type="InterPro" id="IPR036396">
    <property type="entry name" value="Cyt_P450_sf"/>
</dbReference>
<gene>
    <name evidence="1" type="ORF">SAMN05216268_120100</name>
</gene>
<dbReference type="GO" id="GO:0005506">
    <property type="term" value="F:iron ion binding"/>
    <property type="evidence" value="ECO:0007669"/>
    <property type="project" value="InterPro"/>
</dbReference>
<protein>
    <recommendedName>
        <fullName evidence="3">Cytochrome P450</fullName>
    </recommendedName>
</protein>
<dbReference type="GO" id="GO:0004497">
    <property type="term" value="F:monooxygenase activity"/>
    <property type="evidence" value="ECO:0007669"/>
    <property type="project" value="InterPro"/>
</dbReference>
<dbReference type="GO" id="GO:0020037">
    <property type="term" value="F:heme binding"/>
    <property type="evidence" value="ECO:0007669"/>
    <property type="project" value="InterPro"/>
</dbReference>
<evidence type="ECO:0000313" key="2">
    <source>
        <dbReference type="Proteomes" id="UP000184388"/>
    </source>
</evidence>
<dbReference type="AlphaFoldDB" id="A0A9X8N629"/>
<name>A0A9X8N629_9ACTN</name>
<dbReference type="Gene3D" id="1.10.630.10">
    <property type="entry name" value="Cytochrome P450"/>
    <property type="match status" value="1"/>
</dbReference>
<dbReference type="InterPro" id="IPR011010">
    <property type="entry name" value="DNA_brk_join_enz"/>
</dbReference>
<evidence type="ECO:0000313" key="1">
    <source>
        <dbReference type="EMBL" id="SHN12682.1"/>
    </source>
</evidence>
<dbReference type="GO" id="GO:0016705">
    <property type="term" value="F:oxidoreductase activity, acting on paired donors, with incorporation or reduction of molecular oxygen"/>
    <property type="evidence" value="ECO:0007669"/>
    <property type="project" value="InterPro"/>
</dbReference>